<evidence type="ECO:0000313" key="1">
    <source>
        <dbReference type="EMBL" id="KAA3670003.1"/>
    </source>
</evidence>
<dbReference type="Proteomes" id="UP000324629">
    <property type="component" value="Unassembled WGS sequence"/>
</dbReference>
<keyword evidence="2" id="KW-1185">Reference proteome</keyword>
<proteinExistence type="predicted"/>
<dbReference type="EMBL" id="QNGE01016700">
    <property type="protein sequence ID" value="KAA3670003.1"/>
    <property type="molecule type" value="Genomic_DNA"/>
</dbReference>
<reference evidence="1 2" key="1">
    <citation type="journal article" date="2019" name="Gigascience">
        <title>Whole-genome sequence of the oriental lung fluke Paragonimus westermani.</title>
        <authorList>
            <person name="Oey H."/>
            <person name="Zakrzewski M."/>
            <person name="Narain K."/>
            <person name="Devi K.R."/>
            <person name="Agatsuma T."/>
            <person name="Nawaratna S."/>
            <person name="Gobert G.N."/>
            <person name="Jones M.K."/>
            <person name="Ragan M.A."/>
            <person name="McManus D.P."/>
            <person name="Krause L."/>
        </authorList>
    </citation>
    <scope>NUCLEOTIDE SEQUENCE [LARGE SCALE GENOMIC DNA]</scope>
    <source>
        <strain evidence="1 2">IND2009</strain>
    </source>
</reference>
<comment type="caution">
    <text evidence="1">The sequence shown here is derived from an EMBL/GenBank/DDBJ whole genome shotgun (WGS) entry which is preliminary data.</text>
</comment>
<protein>
    <submittedName>
        <fullName evidence="1">Uncharacterized protein</fullName>
    </submittedName>
</protein>
<name>A0A5J4N377_9TREM</name>
<sequence>MNAVNGTSSSINTTPGSFIGIRLVSVRANPISAASNSCSVANAIGTHLSTVSISSAGGAGSRPIAISNSESSLMPVPFSSCISQCSTQFRITATHASSSELHPTQSATVYVLTSSAYPVVPNVNTPPITITQSSALNAVTADASLTPVSSSSTYTTALMIPGGSAVGGMVQLRVRPPFSNSALVTNVSTSSLTPFLLEDSSNSVSNELIRCIRTGHDDCSKSHCSVRDTPPKSNTPPLEMIDLLPVKQTSNRTFITSSASSLLHRHLLSPQNPLNVEPQHDQYNMPDKPMSGVSTDIGVSQKTLPQSEIQFLSCNQSARFKDQGLMSVGDKARNPTYRPMKQLLNEVTAAEEVLRYEDSDEEGPRAPEALRLPRKQLKLDKERSVNLATDVNMPNHSSKLLTESVLGVDPISGCEWVLTGLPIKPPITPRQHSFGVRTGGIWRPKSSHFL</sequence>
<gene>
    <name evidence="1" type="ORF">DEA37_0008388</name>
</gene>
<dbReference type="AlphaFoldDB" id="A0A5J4N377"/>
<accession>A0A5J4N377</accession>
<organism evidence="1 2">
    <name type="scientific">Paragonimus westermani</name>
    <dbReference type="NCBI Taxonomy" id="34504"/>
    <lineage>
        <taxon>Eukaryota</taxon>
        <taxon>Metazoa</taxon>
        <taxon>Spiralia</taxon>
        <taxon>Lophotrochozoa</taxon>
        <taxon>Platyhelminthes</taxon>
        <taxon>Trematoda</taxon>
        <taxon>Digenea</taxon>
        <taxon>Plagiorchiida</taxon>
        <taxon>Troglotremata</taxon>
        <taxon>Troglotrematidae</taxon>
        <taxon>Paragonimus</taxon>
    </lineage>
</organism>
<feature type="non-terminal residue" evidence="1">
    <location>
        <position position="450"/>
    </location>
</feature>
<evidence type="ECO:0000313" key="2">
    <source>
        <dbReference type="Proteomes" id="UP000324629"/>
    </source>
</evidence>